<dbReference type="Proteomes" id="UP000068164">
    <property type="component" value="Unassembled WGS sequence"/>
</dbReference>
<name>A0A109J9J9_9HYPH</name>
<sequence>MKRTYTGSCHCGKIRYEVDADLRAGTGRCNCSVCGKRRYWGAIVKPEDFRLLCEEAAAGDYQFASMSGHHRFCRICGLHAYGHGHIPEIGGDYVSINIACLDDITPEELAALPIRYMDGRHDNWWNEPAVTSYL</sequence>
<dbReference type="AlphaFoldDB" id="A0A109J9J9"/>
<dbReference type="InterPro" id="IPR052355">
    <property type="entry name" value="CENP-V-like"/>
</dbReference>
<dbReference type="InterPro" id="IPR006913">
    <property type="entry name" value="CENP-V/GFA"/>
</dbReference>
<dbReference type="RefSeq" id="WP_062373203.1">
    <property type="nucleotide sequence ID" value="NZ_LNCD01000120.1"/>
</dbReference>
<dbReference type="OrthoDB" id="9805575at2"/>
<comment type="caution">
    <text evidence="5">The sequence shown here is derived from an EMBL/GenBank/DDBJ whole genome shotgun (WGS) entry which is preliminary data.</text>
</comment>
<protein>
    <submittedName>
        <fullName evidence="5">Aldehyde-activating protein</fullName>
    </submittedName>
</protein>
<dbReference type="GO" id="GO:0016846">
    <property type="term" value="F:carbon-sulfur lyase activity"/>
    <property type="evidence" value="ECO:0007669"/>
    <property type="project" value="InterPro"/>
</dbReference>
<dbReference type="SUPFAM" id="SSF51316">
    <property type="entry name" value="Mss4-like"/>
    <property type="match status" value="1"/>
</dbReference>
<gene>
    <name evidence="5" type="ORF">AS026_01560</name>
</gene>
<dbReference type="PANTHER" id="PTHR28620:SF1">
    <property type="entry name" value="CENP-V_GFA DOMAIN-CONTAINING PROTEIN"/>
    <property type="match status" value="1"/>
</dbReference>
<evidence type="ECO:0000313" key="6">
    <source>
        <dbReference type="Proteomes" id="UP000068164"/>
    </source>
</evidence>
<reference evidence="5 6" key="1">
    <citation type="submission" date="2015-11" db="EMBL/GenBank/DDBJ databases">
        <title>Draft Genome Sequence of the Strain BR 10423 (Rhizobium sp.) isolated from nodules of Mimosa pudica.</title>
        <authorList>
            <person name="Barauna A.C."/>
            <person name="Zilli J.E."/>
            <person name="Simoes-Araujo J.L."/>
            <person name="Reis V.M."/>
            <person name="James E.K."/>
            <person name="Reis F.B.Jr."/>
            <person name="Rouws L.F."/>
            <person name="Passos S.R."/>
            <person name="Gois S.R."/>
        </authorList>
    </citation>
    <scope>NUCLEOTIDE SEQUENCE [LARGE SCALE GENOMIC DNA]</scope>
    <source>
        <strain evidence="5 6">BR10423</strain>
    </source>
</reference>
<comment type="similarity">
    <text evidence="1">Belongs to the Gfa family.</text>
</comment>
<evidence type="ECO:0000256" key="3">
    <source>
        <dbReference type="ARBA" id="ARBA00022833"/>
    </source>
</evidence>
<dbReference type="InterPro" id="IPR011057">
    <property type="entry name" value="Mss4-like_sf"/>
</dbReference>
<accession>A0A109J9J9</accession>
<dbReference type="GO" id="GO:0046872">
    <property type="term" value="F:metal ion binding"/>
    <property type="evidence" value="ECO:0007669"/>
    <property type="project" value="UniProtKB-KW"/>
</dbReference>
<dbReference type="Gene3D" id="2.170.150.70">
    <property type="match status" value="1"/>
</dbReference>
<dbReference type="Pfam" id="PF04828">
    <property type="entry name" value="GFA"/>
    <property type="match status" value="1"/>
</dbReference>
<keyword evidence="2" id="KW-0479">Metal-binding</keyword>
<evidence type="ECO:0000256" key="1">
    <source>
        <dbReference type="ARBA" id="ARBA00005495"/>
    </source>
</evidence>
<keyword evidence="6" id="KW-1185">Reference proteome</keyword>
<dbReference type="EMBL" id="LNCD01000120">
    <property type="protein sequence ID" value="KWV44828.1"/>
    <property type="molecule type" value="Genomic_DNA"/>
</dbReference>
<keyword evidence="3" id="KW-0862">Zinc</keyword>
<organism evidence="5 6">
    <name type="scientific">Rhizobium altiplani</name>
    <dbReference type="NCBI Taxonomy" id="1864509"/>
    <lineage>
        <taxon>Bacteria</taxon>
        <taxon>Pseudomonadati</taxon>
        <taxon>Pseudomonadota</taxon>
        <taxon>Alphaproteobacteria</taxon>
        <taxon>Hyphomicrobiales</taxon>
        <taxon>Rhizobiaceae</taxon>
        <taxon>Rhizobium/Agrobacterium group</taxon>
        <taxon>Rhizobium</taxon>
    </lineage>
</organism>
<evidence type="ECO:0000256" key="2">
    <source>
        <dbReference type="ARBA" id="ARBA00022723"/>
    </source>
</evidence>
<dbReference type="PANTHER" id="PTHR28620">
    <property type="entry name" value="CENTROMERE PROTEIN V"/>
    <property type="match status" value="1"/>
</dbReference>
<evidence type="ECO:0000313" key="5">
    <source>
        <dbReference type="EMBL" id="KWV44828.1"/>
    </source>
</evidence>
<dbReference type="PROSITE" id="PS51891">
    <property type="entry name" value="CENP_V_GFA"/>
    <property type="match status" value="1"/>
</dbReference>
<proteinExistence type="inferred from homology"/>
<evidence type="ECO:0000259" key="4">
    <source>
        <dbReference type="PROSITE" id="PS51891"/>
    </source>
</evidence>
<feature type="domain" description="CENP-V/GFA" evidence="4">
    <location>
        <begin position="5"/>
        <end position="126"/>
    </location>
</feature>